<dbReference type="PROSITE" id="PS01186">
    <property type="entry name" value="EGF_2"/>
    <property type="match status" value="2"/>
</dbReference>
<dbReference type="SMART" id="SM00181">
    <property type="entry name" value="EGF"/>
    <property type="match status" value="4"/>
</dbReference>
<evidence type="ECO:0000259" key="8">
    <source>
        <dbReference type="PROSITE" id="PS50026"/>
    </source>
</evidence>
<feature type="domain" description="EGF-like" evidence="8">
    <location>
        <begin position="446"/>
        <end position="482"/>
    </location>
</feature>
<reference evidence="10" key="1">
    <citation type="submission" date="2022-11" db="UniProtKB">
        <authorList>
            <consortium name="WormBaseParasite"/>
        </authorList>
    </citation>
    <scope>IDENTIFICATION</scope>
</reference>
<dbReference type="GO" id="GO:0048495">
    <property type="term" value="F:Roundabout binding"/>
    <property type="evidence" value="ECO:0007669"/>
    <property type="project" value="TreeGrafter"/>
</dbReference>
<dbReference type="InterPro" id="IPR000742">
    <property type="entry name" value="EGF"/>
</dbReference>
<dbReference type="FunFam" id="2.10.25.10:FF:000851">
    <property type="entry name" value="Slit homolog 1 protein"/>
    <property type="match status" value="1"/>
</dbReference>
<dbReference type="SMART" id="SM00179">
    <property type="entry name" value="EGF_CA"/>
    <property type="match status" value="4"/>
</dbReference>
<dbReference type="InterPro" id="IPR000152">
    <property type="entry name" value="EGF-type_Asp/Asn_hydroxyl_site"/>
</dbReference>
<evidence type="ECO:0000256" key="4">
    <source>
        <dbReference type="ARBA" id="ARBA00022729"/>
    </source>
</evidence>
<dbReference type="PROSITE" id="PS50026">
    <property type="entry name" value="EGF_3"/>
    <property type="match status" value="4"/>
</dbReference>
<evidence type="ECO:0000256" key="2">
    <source>
        <dbReference type="ARBA" id="ARBA00022536"/>
    </source>
</evidence>
<dbReference type="SUPFAM" id="SSF57196">
    <property type="entry name" value="EGF/Laminin"/>
    <property type="match status" value="4"/>
</dbReference>
<dbReference type="PANTHER" id="PTHR45836:SF4">
    <property type="entry name" value="PROTEIN SLIT"/>
    <property type="match status" value="1"/>
</dbReference>
<dbReference type="Pfam" id="PF01462">
    <property type="entry name" value="LRRNT"/>
    <property type="match status" value="1"/>
</dbReference>
<dbReference type="InterPro" id="IPR000483">
    <property type="entry name" value="Cys-rich_flank_reg_C"/>
</dbReference>
<dbReference type="Pfam" id="PF12661">
    <property type="entry name" value="hEGF"/>
    <property type="match status" value="1"/>
</dbReference>
<organism evidence="9 10">
    <name type="scientific">Ditylenchus dipsaci</name>
    <dbReference type="NCBI Taxonomy" id="166011"/>
    <lineage>
        <taxon>Eukaryota</taxon>
        <taxon>Metazoa</taxon>
        <taxon>Ecdysozoa</taxon>
        <taxon>Nematoda</taxon>
        <taxon>Chromadorea</taxon>
        <taxon>Rhabditida</taxon>
        <taxon>Tylenchina</taxon>
        <taxon>Tylenchomorpha</taxon>
        <taxon>Sphaerularioidea</taxon>
        <taxon>Anguinidae</taxon>
        <taxon>Anguininae</taxon>
        <taxon>Ditylenchus</taxon>
    </lineage>
</organism>
<dbReference type="PANTHER" id="PTHR45836">
    <property type="entry name" value="SLIT HOMOLOG"/>
    <property type="match status" value="1"/>
</dbReference>
<evidence type="ECO:0000313" key="9">
    <source>
        <dbReference type="Proteomes" id="UP000887574"/>
    </source>
</evidence>
<dbReference type="CDD" id="cd00054">
    <property type="entry name" value="EGF_CA"/>
    <property type="match status" value="4"/>
</dbReference>
<dbReference type="SMART" id="SM00013">
    <property type="entry name" value="LRRNT"/>
    <property type="match status" value="1"/>
</dbReference>
<feature type="disulfide bond" evidence="7">
    <location>
        <begin position="434"/>
        <end position="443"/>
    </location>
</feature>
<dbReference type="Gene3D" id="2.10.25.10">
    <property type="entry name" value="Laminin"/>
    <property type="match status" value="4"/>
</dbReference>
<dbReference type="InterPro" id="IPR001611">
    <property type="entry name" value="Leu-rich_rpt"/>
</dbReference>
<dbReference type="GO" id="GO:0008201">
    <property type="term" value="F:heparin binding"/>
    <property type="evidence" value="ECO:0007669"/>
    <property type="project" value="TreeGrafter"/>
</dbReference>
<feature type="domain" description="EGF-like" evidence="8">
    <location>
        <begin position="327"/>
        <end position="364"/>
    </location>
</feature>
<evidence type="ECO:0000256" key="7">
    <source>
        <dbReference type="PROSITE-ProRule" id="PRU00076"/>
    </source>
</evidence>
<dbReference type="PROSITE" id="PS00022">
    <property type="entry name" value="EGF_1"/>
    <property type="match status" value="4"/>
</dbReference>
<dbReference type="FunFam" id="2.10.25.10:FF:000118">
    <property type="entry name" value="protein delta homolog 2"/>
    <property type="match status" value="1"/>
</dbReference>
<feature type="domain" description="EGF-like" evidence="8">
    <location>
        <begin position="404"/>
        <end position="444"/>
    </location>
</feature>
<dbReference type="Pfam" id="PF00008">
    <property type="entry name" value="EGF"/>
    <property type="match status" value="3"/>
</dbReference>
<feature type="disulfide bond" evidence="7">
    <location>
        <begin position="472"/>
        <end position="481"/>
    </location>
</feature>
<dbReference type="SUPFAM" id="SSF52058">
    <property type="entry name" value="L domain-like"/>
    <property type="match status" value="2"/>
</dbReference>
<dbReference type="InterPro" id="IPR000372">
    <property type="entry name" value="LRRNT"/>
</dbReference>
<keyword evidence="3" id="KW-0433">Leucine-rich repeat</keyword>
<dbReference type="WBParaSite" id="jg7642">
    <property type="protein sequence ID" value="jg7642"/>
    <property type="gene ID" value="jg7642"/>
</dbReference>
<keyword evidence="1" id="KW-0217">Developmental protein</keyword>
<dbReference type="FunFam" id="2.10.25.10:FF:000080">
    <property type="entry name" value="Neurogenic locus notch 1"/>
    <property type="match status" value="2"/>
</dbReference>
<sequence length="520" mass="57900">MRNSVYFWRLAELRLLDLSNNQLRCVTKSTLGRLNKLHTLFISENQFACNCHLQDFIYSLKTASSVKVLDTVTCFEPAHLQNRSLVSLDDKELVCNDDRENVCAENGNYCPSGCVCAKTVVRCTNRQLSQFPLGIPLDTTELYLDNNMLTSLPVDQLHNLTNLIKLDLSQNQIAVIQNGTFLNNLKLTTLILSYNNLKCLEESAFWGLTNLRILSLHGNELSRLPESAFTDLINITHVALGSNSLYCDCSMAWFSKWIKARFVEPGIAKCESPSRLKNQLLLTATNQQFRCDEPVPKEVLANAMLVRILLVEQVCPVGYYGSNCKSQIDACYGDPCLNNATCSVIQAGRFKCQCQEGFTGERCETNVDDCVGNKCENGAACVDEINAYHCDCPLNFIGKYCEQKLTYCSKLLNPCQNGAQCIARADGNAYSCICQAGFSGRNCSQNIDDCHKHKCENSGVCVDGINSYTCRCPIAFWGDRCEKVAPASSLDSPINRLHRNTDEGRCSAANCEHGFCKPQH</sequence>
<dbReference type="Pfam" id="PF13855">
    <property type="entry name" value="LRR_8"/>
    <property type="match status" value="1"/>
</dbReference>
<accession>A0A915EMZ5</accession>
<dbReference type="InterPro" id="IPR032675">
    <property type="entry name" value="LRR_dom_sf"/>
</dbReference>
<protein>
    <submittedName>
        <fullName evidence="10">EGF-like domain-containing protein</fullName>
    </submittedName>
</protein>
<dbReference type="InterPro" id="IPR001881">
    <property type="entry name" value="EGF-like_Ca-bd_dom"/>
</dbReference>
<keyword evidence="9" id="KW-1185">Reference proteome</keyword>
<dbReference type="GO" id="GO:0007411">
    <property type="term" value="P:axon guidance"/>
    <property type="evidence" value="ECO:0007669"/>
    <property type="project" value="TreeGrafter"/>
</dbReference>
<dbReference type="AlphaFoldDB" id="A0A915EMZ5"/>
<dbReference type="Gene3D" id="3.80.10.10">
    <property type="entry name" value="Ribonuclease Inhibitor"/>
    <property type="match status" value="2"/>
</dbReference>
<comment type="caution">
    <text evidence="7">Lacks conserved residue(s) required for the propagation of feature annotation.</text>
</comment>
<feature type="domain" description="EGF-like" evidence="8">
    <location>
        <begin position="366"/>
        <end position="402"/>
    </location>
</feature>
<dbReference type="Proteomes" id="UP000887574">
    <property type="component" value="Unplaced"/>
</dbReference>
<proteinExistence type="predicted"/>
<dbReference type="PROSITE" id="PS00010">
    <property type="entry name" value="ASX_HYDROXYL"/>
    <property type="match status" value="2"/>
</dbReference>
<evidence type="ECO:0000256" key="1">
    <source>
        <dbReference type="ARBA" id="ARBA00022473"/>
    </source>
</evidence>
<keyword evidence="5" id="KW-0677">Repeat</keyword>
<dbReference type="InterPro" id="IPR003591">
    <property type="entry name" value="Leu-rich_rpt_typical-subtyp"/>
</dbReference>
<dbReference type="SMART" id="SM00369">
    <property type="entry name" value="LRR_TYP"/>
    <property type="match status" value="5"/>
</dbReference>
<dbReference type="PROSITE" id="PS51450">
    <property type="entry name" value="LRR"/>
    <property type="match status" value="3"/>
</dbReference>
<dbReference type="PRINTS" id="PR00019">
    <property type="entry name" value="LEURICHRPT"/>
</dbReference>
<evidence type="ECO:0000313" key="10">
    <source>
        <dbReference type="WBParaSite" id="jg7642"/>
    </source>
</evidence>
<dbReference type="InterPro" id="IPR018097">
    <property type="entry name" value="EGF_Ca-bd_CS"/>
</dbReference>
<feature type="disulfide bond" evidence="7">
    <location>
        <begin position="392"/>
        <end position="401"/>
    </location>
</feature>
<dbReference type="InterPro" id="IPR013032">
    <property type="entry name" value="EGF-like_CS"/>
</dbReference>
<keyword evidence="2 7" id="KW-0245">EGF-like domain</keyword>
<evidence type="ECO:0000256" key="5">
    <source>
        <dbReference type="ARBA" id="ARBA00022737"/>
    </source>
</evidence>
<dbReference type="Pfam" id="PF01463">
    <property type="entry name" value="LRRCT"/>
    <property type="match status" value="2"/>
</dbReference>
<feature type="disulfide bond" evidence="7">
    <location>
        <begin position="415"/>
        <end position="432"/>
    </location>
</feature>
<keyword evidence="4" id="KW-0732">Signal</keyword>
<feature type="disulfide bond" evidence="7">
    <location>
        <begin position="354"/>
        <end position="363"/>
    </location>
</feature>
<dbReference type="SMART" id="SM00082">
    <property type="entry name" value="LRRCT"/>
    <property type="match status" value="2"/>
</dbReference>
<keyword evidence="6 7" id="KW-1015">Disulfide bond</keyword>
<evidence type="ECO:0000256" key="3">
    <source>
        <dbReference type="ARBA" id="ARBA00022614"/>
    </source>
</evidence>
<name>A0A915EMZ5_9BILA</name>
<evidence type="ECO:0000256" key="6">
    <source>
        <dbReference type="ARBA" id="ARBA00023157"/>
    </source>
</evidence>
<dbReference type="PROSITE" id="PS01187">
    <property type="entry name" value="EGF_CA"/>
    <property type="match status" value="2"/>
</dbReference>
<dbReference type="GO" id="GO:0005509">
    <property type="term" value="F:calcium ion binding"/>
    <property type="evidence" value="ECO:0007669"/>
    <property type="project" value="InterPro"/>
</dbReference>
<dbReference type="InterPro" id="IPR051355">
    <property type="entry name" value="Notch/Slit_guidance"/>
</dbReference>